<keyword evidence="2" id="KW-1185">Reference proteome</keyword>
<comment type="caution">
    <text evidence="1">The sequence shown here is derived from an EMBL/GenBank/DDBJ whole genome shotgun (WGS) entry which is preliminary data.</text>
</comment>
<name>A0A9K3GQ42_9EUKA</name>
<reference evidence="1 2" key="1">
    <citation type="journal article" date="2018" name="PLoS ONE">
        <title>The draft genome of Kipferlia bialata reveals reductive genome evolution in fornicate parasites.</title>
        <authorList>
            <person name="Tanifuji G."/>
            <person name="Takabayashi S."/>
            <person name="Kume K."/>
            <person name="Takagi M."/>
            <person name="Nakayama T."/>
            <person name="Kamikawa R."/>
            <person name="Inagaki Y."/>
            <person name="Hashimoto T."/>
        </authorList>
    </citation>
    <scope>NUCLEOTIDE SEQUENCE [LARGE SCALE GENOMIC DNA]</scope>
    <source>
        <strain evidence="1">NY0173</strain>
    </source>
</reference>
<organism evidence="1 2">
    <name type="scientific">Kipferlia bialata</name>
    <dbReference type="NCBI Taxonomy" id="797122"/>
    <lineage>
        <taxon>Eukaryota</taxon>
        <taxon>Metamonada</taxon>
        <taxon>Carpediemonas-like organisms</taxon>
        <taxon>Kipferlia</taxon>
    </lineage>
</organism>
<protein>
    <submittedName>
        <fullName evidence="1">Uncharacterized protein</fullName>
    </submittedName>
</protein>
<sequence>ASMHLLKKISVVLDNHDTLGGEVAKLQRDLRVTTKTHLQALHQARRKQTDAVSAAATARNEAASLRAQLAEMDMSLRKAHLVI</sequence>
<evidence type="ECO:0000313" key="1">
    <source>
        <dbReference type="EMBL" id="GIQ91227.1"/>
    </source>
</evidence>
<dbReference type="EMBL" id="BDIP01007357">
    <property type="protein sequence ID" value="GIQ91227.1"/>
    <property type="molecule type" value="Genomic_DNA"/>
</dbReference>
<accession>A0A9K3GQ42</accession>
<proteinExistence type="predicted"/>
<gene>
    <name evidence="1" type="ORF">KIPB_014384</name>
</gene>
<feature type="non-terminal residue" evidence="1">
    <location>
        <position position="1"/>
    </location>
</feature>
<evidence type="ECO:0000313" key="2">
    <source>
        <dbReference type="Proteomes" id="UP000265618"/>
    </source>
</evidence>
<feature type="non-terminal residue" evidence="1">
    <location>
        <position position="83"/>
    </location>
</feature>
<dbReference type="AlphaFoldDB" id="A0A9K3GQ42"/>
<dbReference type="Proteomes" id="UP000265618">
    <property type="component" value="Unassembled WGS sequence"/>
</dbReference>